<name>A0A550CUW0_9AGAR</name>
<feature type="compositionally biased region" description="Basic residues" evidence="1">
    <location>
        <begin position="183"/>
        <end position="195"/>
    </location>
</feature>
<protein>
    <submittedName>
        <fullName evidence="2">Uncharacterized protein</fullName>
    </submittedName>
</protein>
<comment type="caution">
    <text evidence="2">The sequence shown here is derived from an EMBL/GenBank/DDBJ whole genome shotgun (WGS) entry which is preliminary data.</text>
</comment>
<dbReference type="EMBL" id="VDMD01000002">
    <property type="protein sequence ID" value="TRM68577.1"/>
    <property type="molecule type" value="Genomic_DNA"/>
</dbReference>
<sequence>MHLDAFPSPLGGRGELHIIHNVSSWPVHLKHITDPLIGLRSVGSHLVTPPHVMPKLPTQLPGWGAIEAHLLSEEYLPQLRPDSRGRCVNSALTDFLMLAAPGIDSHHHASYATVMYPCCFTSSSAHLLPKYGTATSIFTMNIDLLQPDAAVELDRSPIPPLTSEASGEGPVNSAGILADRTCDRKRARLRGPRHE</sequence>
<feature type="region of interest" description="Disordered" evidence="1">
    <location>
        <begin position="155"/>
        <end position="195"/>
    </location>
</feature>
<evidence type="ECO:0000256" key="1">
    <source>
        <dbReference type="SAM" id="MobiDB-lite"/>
    </source>
</evidence>
<gene>
    <name evidence="2" type="ORF">BD626DRAFT_482170</name>
</gene>
<dbReference type="Proteomes" id="UP000320762">
    <property type="component" value="Unassembled WGS sequence"/>
</dbReference>
<proteinExistence type="predicted"/>
<keyword evidence="3" id="KW-1185">Reference proteome</keyword>
<dbReference type="AlphaFoldDB" id="A0A550CUW0"/>
<organism evidence="2 3">
    <name type="scientific">Schizophyllum amplum</name>
    <dbReference type="NCBI Taxonomy" id="97359"/>
    <lineage>
        <taxon>Eukaryota</taxon>
        <taxon>Fungi</taxon>
        <taxon>Dikarya</taxon>
        <taxon>Basidiomycota</taxon>
        <taxon>Agaricomycotina</taxon>
        <taxon>Agaricomycetes</taxon>
        <taxon>Agaricomycetidae</taxon>
        <taxon>Agaricales</taxon>
        <taxon>Schizophyllaceae</taxon>
        <taxon>Schizophyllum</taxon>
    </lineage>
</organism>
<reference evidence="2 3" key="1">
    <citation type="journal article" date="2019" name="New Phytol.">
        <title>Comparative genomics reveals unique wood-decay strategies and fruiting body development in the Schizophyllaceae.</title>
        <authorList>
            <person name="Almasi E."/>
            <person name="Sahu N."/>
            <person name="Krizsan K."/>
            <person name="Balint B."/>
            <person name="Kovacs G.M."/>
            <person name="Kiss B."/>
            <person name="Cseklye J."/>
            <person name="Drula E."/>
            <person name="Henrissat B."/>
            <person name="Nagy I."/>
            <person name="Chovatia M."/>
            <person name="Adam C."/>
            <person name="LaButti K."/>
            <person name="Lipzen A."/>
            <person name="Riley R."/>
            <person name="Grigoriev I.V."/>
            <person name="Nagy L.G."/>
        </authorList>
    </citation>
    <scope>NUCLEOTIDE SEQUENCE [LARGE SCALE GENOMIC DNA]</scope>
    <source>
        <strain evidence="2 3">NL-1724</strain>
    </source>
</reference>
<accession>A0A550CUW0</accession>
<evidence type="ECO:0000313" key="2">
    <source>
        <dbReference type="EMBL" id="TRM68577.1"/>
    </source>
</evidence>
<evidence type="ECO:0000313" key="3">
    <source>
        <dbReference type="Proteomes" id="UP000320762"/>
    </source>
</evidence>